<dbReference type="InterPro" id="IPR023614">
    <property type="entry name" value="Porin_dom_sf"/>
</dbReference>
<evidence type="ECO:0000313" key="2">
    <source>
        <dbReference type="EMBL" id="NIZ61652.1"/>
    </source>
</evidence>
<dbReference type="RefSeq" id="WP_167684289.1">
    <property type="nucleotide sequence ID" value="NZ_QHLQ01000010.1"/>
</dbReference>
<gene>
    <name evidence="2" type="ORF">DL239_11770</name>
</gene>
<feature type="chain" id="PRO_5046482394" evidence="1">
    <location>
        <begin position="25"/>
        <end position="368"/>
    </location>
</feature>
<organism evidence="2 3">
    <name type="scientific">Parasedimentitalea denitrificans</name>
    <dbReference type="NCBI Taxonomy" id="2211118"/>
    <lineage>
        <taxon>Bacteria</taxon>
        <taxon>Pseudomonadati</taxon>
        <taxon>Pseudomonadota</taxon>
        <taxon>Alphaproteobacteria</taxon>
        <taxon>Rhodobacterales</taxon>
        <taxon>Paracoccaceae</taxon>
        <taxon>Parasedimentitalea</taxon>
    </lineage>
</organism>
<evidence type="ECO:0000313" key="3">
    <source>
        <dbReference type="Proteomes" id="UP001429564"/>
    </source>
</evidence>
<comment type="caution">
    <text evidence="2">The sequence shown here is derived from an EMBL/GenBank/DDBJ whole genome shotgun (WGS) entry which is preliminary data.</text>
</comment>
<dbReference type="EMBL" id="QHLQ01000010">
    <property type="protein sequence ID" value="NIZ61652.1"/>
    <property type="molecule type" value="Genomic_DNA"/>
</dbReference>
<accession>A0ABX0W7W6</accession>
<dbReference type="Gene3D" id="2.40.160.10">
    <property type="entry name" value="Porin"/>
    <property type="match status" value="1"/>
</dbReference>
<dbReference type="Proteomes" id="UP001429564">
    <property type="component" value="Unassembled WGS sequence"/>
</dbReference>
<keyword evidence="1" id="KW-0732">Signal</keyword>
<proteinExistence type="predicted"/>
<reference evidence="2 3" key="1">
    <citation type="submission" date="2018-05" db="EMBL/GenBank/DDBJ databases">
        <authorList>
            <person name="Zhang Y.-J."/>
        </authorList>
    </citation>
    <scope>NUCLEOTIDE SEQUENCE [LARGE SCALE GENOMIC DNA]</scope>
    <source>
        <strain evidence="2 3">CY04</strain>
    </source>
</reference>
<name>A0ABX0W7W6_9RHOB</name>
<dbReference type="SUPFAM" id="SSF56935">
    <property type="entry name" value="Porins"/>
    <property type="match status" value="1"/>
</dbReference>
<evidence type="ECO:0000256" key="1">
    <source>
        <dbReference type="SAM" id="SignalP"/>
    </source>
</evidence>
<keyword evidence="3" id="KW-1185">Reference proteome</keyword>
<sequence length="368" mass="39402">MRTKLITSASAAALAVAITSPAFAGPTYENDTGGSFTWYGQLNPSFQSYDDGTETYNRLVDNAGSNSRIGFRLKQAYGENSLTFHFETAFGFRSSDGVSQASTGDNLSWDRTNIRHVDLQFDTARYGRFSVGQGSMASDGIAGSDRSGTGVVAGVAVADPAGGYEFTGGPGGVSVGDVFTDYDGGRLGRVRYDTNNYNGFVFSASYGTDILKTNNDRETYDVAVRYNNENIGDFALDAALGAAWTEETGKDDKRDIAGSVALEHMPTGLSLALVAGERDIAGNYGYAKLGYTADWTPLGSTSFSVDYYDGSDMASTGDSAQSWGVAAVQKIDNYNVEAYLAYREYSYDDSSTSYNDSSVIMAGARWKF</sequence>
<feature type="signal peptide" evidence="1">
    <location>
        <begin position="1"/>
        <end position="24"/>
    </location>
</feature>
<protein>
    <submittedName>
        <fullName evidence="2">Porin</fullName>
    </submittedName>
</protein>